<dbReference type="EMBL" id="JAINZZ010000061">
    <property type="protein sequence ID" value="MBY8882054.1"/>
    <property type="molecule type" value="Genomic_DNA"/>
</dbReference>
<keyword evidence="6" id="KW-1185">Reference proteome</keyword>
<dbReference type="Pfam" id="PF07992">
    <property type="entry name" value="Pyr_redox_2"/>
    <property type="match status" value="1"/>
</dbReference>
<feature type="region of interest" description="Disordered" evidence="2">
    <location>
        <begin position="354"/>
        <end position="402"/>
    </location>
</feature>
<evidence type="ECO:0000313" key="6">
    <source>
        <dbReference type="Proteomes" id="UP000778578"/>
    </source>
</evidence>
<dbReference type="Gene3D" id="1.10.10.1100">
    <property type="entry name" value="BFD-like [2Fe-2S]-binding domain"/>
    <property type="match status" value="1"/>
</dbReference>
<dbReference type="SUPFAM" id="SSF51905">
    <property type="entry name" value="FAD/NAD(P)-binding domain"/>
    <property type="match status" value="1"/>
</dbReference>
<reference evidence="5 6" key="1">
    <citation type="submission" date="2021-08" db="EMBL/GenBank/DDBJ databases">
        <title>WGS of actinomycetes from Thailand.</title>
        <authorList>
            <person name="Thawai C."/>
        </authorList>
    </citation>
    <scope>NUCLEOTIDE SEQUENCE [LARGE SCALE GENOMIC DNA]</scope>
    <source>
        <strain evidence="5 6">PLK6-54</strain>
    </source>
</reference>
<evidence type="ECO:0000256" key="1">
    <source>
        <dbReference type="ARBA" id="ARBA00023002"/>
    </source>
</evidence>
<gene>
    <name evidence="5" type="ORF">K7862_31125</name>
</gene>
<dbReference type="InterPro" id="IPR007419">
    <property type="entry name" value="BFD-like_2Fe2S-bd_dom"/>
</dbReference>
<dbReference type="PIRSF" id="PIRSF037495">
    <property type="entry name" value="Opine_OX_OoxA/HcnB"/>
    <property type="match status" value="1"/>
</dbReference>
<feature type="region of interest" description="Disordered" evidence="2">
    <location>
        <begin position="101"/>
        <end position="121"/>
    </location>
</feature>
<dbReference type="PANTHER" id="PTHR42949">
    <property type="entry name" value="ANAEROBIC GLYCEROL-3-PHOSPHATE DEHYDROGENASE SUBUNIT B"/>
    <property type="match status" value="1"/>
</dbReference>
<evidence type="ECO:0000256" key="2">
    <source>
        <dbReference type="SAM" id="MobiDB-lite"/>
    </source>
</evidence>
<dbReference type="InterPro" id="IPR041854">
    <property type="entry name" value="BFD-like_2Fe2S-bd_dom_sf"/>
</dbReference>
<organism evidence="5 6">
    <name type="scientific">Actinacidiphila acidipaludis</name>
    <dbReference type="NCBI Taxonomy" id="2873382"/>
    <lineage>
        <taxon>Bacteria</taxon>
        <taxon>Bacillati</taxon>
        <taxon>Actinomycetota</taxon>
        <taxon>Actinomycetes</taxon>
        <taxon>Kitasatosporales</taxon>
        <taxon>Streptomycetaceae</taxon>
        <taxon>Actinacidiphila</taxon>
    </lineage>
</organism>
<dbReference type="CDD" id="cd19946">
    <property type="entry name" value="GlpA-like_Fer2_BFD-like"/>
    <property type="match status" value="1"/>
</dbReference>
<keyword evidence="1" id="KW-0560">Oxidoreductase</keyword>
<dbReference type="PRINTS" id="PR00368">
    <property type="entry name" value="FADPNR"/>
</dbReference>
<feature type="domain" description="FAD/NAD(P)-binding" evidence="4">
    <location>
        <begin position="3"/>
        <end position="328"/>
    </location>
</feature>
<dbReference type="Pfam" id="PF04324">
    <property type="entry name" value="Fer2_BFD"/>
    <property type="match status" value="1"/>
</dbReference>
<sequence length="532" mass="55177">MTVVGAGPAGVAAAVEAAEAGLDVALIDAAAQPGGQYWRHFDEDRARPEDRRGHHGWPVFTGLRDRLYVLRDAGRVHYLPGHQVWLATRDDAGTFTLRVTPTVRDPEPAGPGHGGTGHDGQDPVVARALILCPGGYDRQLPFPGWDLPGAMAAGGVQALLKGHRALAGRRAVVGGTGPFLLPVASGLAHAGAQVAAVVEANATLGWLRDPVGAVSAPGKGVEAAQYAATLARHRIPYRTRTVIRAILGDGRVEAVRTVKVDREGRPAGPEREIAADLVALGWGFTPSLELPLMLGAATRQDVDGSLVVEVDDLQRSSVDGVYVAGEATGVGGAALSVSEGRLSALALAAALGRPRMDPGTNADADRNTEAAGNTDADGTTDGNTSADKSAASGAAADPAGIRRVQARIRRGRRFAAAMHRTYPVPAAWPRSLPDATVVCRCEEVTYGDLRHAHAELGATDARTLKMLARPGMGWCQGRICGYATAGIAAWLDGRRPTADDLLPLSGRTPAVPVRLGELAALAETVTADPAGP</sequence>
<evidence type="ECO:0000313" key="5">
    <source>
        <dbReference type="EMBL" id="MBY8882054.1"/>
    </source>
</evidence>
<feature type="compositionally biased region" description="Low complexity" evidence="2">
    <location>
        <begin position="370"/>
        <end position="402"/>
    </location>
</feature>
<protein>
    <submittedName>
        <fullName evidence="5">NAD(P)/FAD-dependent oxidoreductase</fullName>
    </submittedName>
</protein>
<evidence type="ECO:0000259" key="3">
    <source>
        <dbReference type="Pfam" id="PF04324"/>
    </source>
</evidence>
<dbReference type="PANTHER" id="PTHR42949:SF3">
    <property type="entry name" value="ANAEROBIC GLYCEROL-3-PHOSPHATE DEHYDROGENASE SUBUNIT B"/>
    <property type="match status" value="1"/>
</dbReference>
<dbReference type="InterPro" id="IPR023753">
    <property type="entry name" value="FAD/NAD-binding_dom"/>
</dbReference>
<dbReference type="InterPro" id="IPR017224">
    <property type="entry name" value="Opine_Oxase_asu/HCN_bsu"/>
</dbReference>
<feature type="domain" description="BFD-like [2Fe-2S]-binding" evidence="3">
    <location>
        <begin position="437"/>
        <end position="487"/>
    </location>
</feature>
<comment type="caution">
    <text evidence="5">The sequence shown here is derived from an EMBL/GenBank/DDBJ whole genome shotgun (WGS) entry which is preliminary data.</text>
</comment>
<dbReference type="Proteomes" id="UP000778578">
    <property type="component" value="Unassembled WGS sequence"/>
</dbReference>
<evidence type="ECO:0000259" key="4">
    <source>
        <dbReference type="Pfam" id="PF07992"/>
    </source>
</evidence>
<accession>A0ABS7QFW5</accession>
<dbReference type="InterPro" id="IPR051691">
    <property type="entry name" value="Metab_Enz_Cyan_OpOx_G3PDH"/>
</dbReference>
<dbReference type="InterPro" id="IPR036188">
    <property type="entry name" value="FAD/NAD-bd_sf"/>
</dbReference>
<proteinExistence type="predicted"/>
<name>A0ABS7QFW5_9ACTN</name>
<dbReference type="Gene3D" id="3.50.50.60">
    <property type="entry name" value="FAD/NAD(P)-binding domain"/>
    <property type="match status" value="3"/>
</dbReference>